<evidence type="ECO:0000313" key="2">
    <source>
        <dbReference type="Proteomes" id="UP001060070"/>
    </source>
</evidence>
<proteinExistence type="predicted"/>
<accession>A0AB38TBU0</accession>
<sequence length="420" mass="46484">MSRHFANEADFHQRIIDNSDAFPALFRGAPAARTLFWAHELTLHDAGRGGGNGSADLMTVDETGMVWLIEVKFNFSLESGTQVWHGQLARYRNALMTMSWQEIVRYTHRFLTGFEQTKPQLPLRKNAGSLDECIGEWLVAAEAEAAPDGSIASIMAERLRSGNFGIMLVSDYFKASDRAAAESFAHTVHGGPVAYAVVNPDETGFHWHVKYFRPGADPGSVISASVTSDFVPEKMQLVTPTRLRSLVSPACRNLLDAIVYPRLHALGWNERHVAKRSAFNAIIPVGGSSIPLLVVGTSELDAKALERHAKIDGGQTLKINPRFKAVLNQTGNLAFVNTYMKRFYELGWRGRRRENKHLRWGVTDISAEEISASEAAMIYYPVEDQRDHSGREGDAENLSNFFAAFDEMIASMPKATLAGG</sequence>
<organism evidence="1 2">
    <name type="scientific">Mesorhizobium ciceri</name>
    <dbReference type="NCBI Taxonomy" id="39645"/>
    <lineage>
        <taxon>Bacteria</taxon>
        <taxon>Pseudomonadati</taxon>
        <taxon>Pseudomonadota</taxon>
        <taxon>Alphaproteobacteria</taxon>
        <taxon>Hyphomicrobiales</taxon>
        <taxon>Phyllobacteriaceae</taxon>
        <taxon>Mesorhizobium</taxon>
    </lineage>
</organism>
<reference evidence="1 2" key="1">
    <citation type="journal article" date="2022" name="Microbiol. Resour. Announc.">
        <title>Complete Genome Sequence of Mesorhizobium ciceri Strain R30, a Rhizobium Used as a Commercial Inoculant for Chickpea in Argentina.</title>
        <authorList>
            <person name="Foresto E."/>
            <person name="Revale S."/>
            <person name="Primo E."/>
            <person name="Nievas F."/>
            <person name="Carezzano E."/>
            <person name="Puente M."/>
            <person name="Alzari P."/>
            <person name="Mart M."/>
            <person name="Ben-Assaya M."/>
            <person name="Mornico D."/>
            <person name="Santoro M."/>
            <person name="Mart F."/>
            <person name="Giordano W."/>
            <person name="Bogino P."/>
        </authorList>
    </citation>
    <scope>NUCLEOTIDE SEQUENCE [LARGE SCALE GENOMIC DNA]</scope>
    <source>
        <strain evidence="1 2">R30</strain>
    </source>
</reference>
<dbReference type="RefSeq" id="WP_032899138.1">
    <property type="nucleotide sequence ID" value="NZ_CP088147.1"/>
</dbReference>
<protein>
    <submittedName>
        <fullName evidence="1">Uncharacterized protein</fullName>
    </submittedName>
</protein>
<dbReference type="EMBL" id="CP088147">
    <property type="protein sequence ID" value="UTU51767.1"/>
    <property type="molecule type" value="Genomic_DNA"/>
</dbReference>
<evidence type="ECO:0000313" key="1">
    <source>
        <dbReference type="EMBL" id="UTU51767.1"/>
    </source>
</evidence>
<dbReference type="Proteomes" id="UP001060070">
    <property type="component" value="Chromosome"/>
</dbReference>
<keyword evidence="2" id="KW-1185">Reference proteome</keyword>
<name>A0AB38TBU0_9HYPH</name>
<gene>
    <name evidence="1" type="ORF">LRP29_30655</name>
</gene>
<dbReference type="AlphaFoldDB" id="A0AB38TBU0"/>